<dbReference type="InterPro" id="IPR011044">
    <property type="entry name" value="Quino_amine_DH_bsu"/>
</dbReference>
<comment type="caution">
    <text evidence="3">The sequence shown here is derived from an EMBL/GenBank/DDBJ whole genome shotgun (WGS) entry which is preliminary data.</text>
</comment>
<protein>
    <recommendedName>
        <fullName evidence="2">P68 RBP/TagC-like beta-propeller domain-containing protein</fullName>
    </recommendedName>
</protein>
<name>A0ABQ2MLD9_9ACTN</name>
<dbReference type="Proteomes" id="UP000631535">
    <property type="component" value="Unassembled WGS sequence"/>
</dbReference>
<feature type="domain" description="P68 RBP/TagC-like beta-propeller" evidence="2">
    <location>
        <begin position="66"/>
        <end position="290"/>
    </location>
</feature>
<evidence type="ECO:0000259" key="2">
    <source>
        <dbReference type="Pfam" id="PF21311"/>
    </source>
</evidence>
<keyword evidence="1" id="KW-0732">Signal</keyword>
<dbReference type="SUPFAM" id="SSF50969">
    <property type="entry name" value="YVTN repeat-like/Quinoprotein amine dehydrogenase"/>
    <property type="match status" value="1"/>
</dbReference>
<dbReference type="PROSITE" id="PS51318">
    <property type="entry name" value="TAT"/>
    <property type="match status" value="1"/>
</dbReference>
<evidence type="ECO:0000313" key="3">
    <source>
        <dbReference type="EMBL" id="GGO53693.1"/>
    </source>
</evidence>
<proteinExistence type="predicted"/>
<reference evidence="4" key="1">
    <citation type="journal article" date="2019" name="Int. J. Syst. Evol. Microbiol.">
        <title>The Global Catalogue of Microorganisms (GCM) 10K type strain sequencing project: providing services to taxonomists for standard genome sequencing and annotation.</title>
        <authorList>
            <consortium name="The Broad Institute Genomics Platform"/>
            <consortium name="The Broad Institute Genome Sequencing Center for Infectious Disease"/>
            <person name="Wu L."/>
            <person name="Ma J."/>
        </authorList>
    </citation>
    <scope>NUCLEOTIDE SEQUENCE [LARGE SCALE GENOMIC DNA]</scope>
    <source>
        <strain evidence="4">CGMCC 4.7178</strain>
    </source>
</reference>
<organism evidence="3 4">
    <name type="scientific">Streptomyces daqingensis</name>
    <dbReference type="NCBI Taxonomy" id="1472640"/>
    <lineage>
        <taxon>Bacteria</taxon>
        <taxon>Bacillati</taxon>
        <taxon>Actinomycetota</taxon>
        <taxon>Actinomycetes</taxon>
        <taxon>Kitasatosporales</taxon>
        <taxon>Streptomycetaceae</taxon>
        <taxon>Streptomyces</taxon>
    </lineage>
</organism>
<feature type="signal peptide" evidence="1">
    <location>
        <begin position="1"/>
        <end position="36"/>
    </location>
</feature>
<dbReference type="Pfam" id="PF21311">
    <property type="entry name" value="Phage_RBD_prop"/>
    <property type="match status" value="1"/>
</dbReference>
<gene>
    <name evidence="3" type="ORF">GCM10012287_40950</name>
</gene>
<sequence length="323" mass="34898">MSMSGHISRRGLIGAGSAALLSAGAIGALTAGEATAAVPKTRRFDLSKPSHDVFRGVLLHEKHHAMQGMAYDAKNRRLFISQQRDGSSGDDLCINRLDASGRVTGHMHIDNAGHGVSIGVEPRGSDSYIWVECESSSNDDSGRGTALARFKFVNGKKPSGVKKFFKGSKTITCATDPVNERILIRRKEAGKFTLRLYDFSSMDAGNGTFTDPLAKITQPRLGNGSVTFQGYTVLGSYLYTLDGDGHADPADINSYVSCVDLNTGKVVDRFRTKAGKSLVYREPEGMAITTSGGEIRLNMGFASRRSMGHIDRYANVFHKNVLI</sequence>
<dbReference type="InterPro" id="IPR048799">
    <property type="entry name" value="P68_RBP_TagC-like_beta-prop"/>
</dbReference>
<feature type="chain" id="PRO_5046416128" description="P68 RBP/TagC-like beta-propeller domain-containing protein" evidence="1">
    <location>
        <begin position="37"/>
        <end position="323"/>
    </location>
</feature>
<dbReference type="EMBL" id="BMMP01000013">
    <property type="protein sequence ID" value="GGO53693.1"/>
    <property type="molecule type" value="Genomic_DNA"/>
</dbReference>
<evidence type="ECO:0000256" key="1">
    <source>
        <dbReference type="SAM" id="SignalP"/>
    </source>
</evidence>
<accession>A0ABQ2MLD9</accession>
<keyword evidence="4" id="KW-1185">Reference proteome</keyword>
<evidence type="ECO:0000313" key="4">
    <source>
        <dbReference type="Proteomes" id="UP000631535"/>
    </source>
</evidence>
<dbReference type="InterPro" id="IPR006311">
    <property type="entry name" value="TAT_signal"/>
</dbReference>